<feature type="signal peptide" evidence="1">
    <location>
        <begin position="1"/>
        <end position="17"/>
    </location>
</feature>
<dbReference type="GO" id="GO:0015031">
    <property type="term" value="P:protein transport"/>
    <property type="evidence" value="ECO:0007669"/>
    <property type="project" value="InterPro"/>
</dbReference>
<name>A0AAD8XZ11_9STRA</name>
<protein>
    <recommendedName>
        <fullName evidence="2">Trigger factor ribosome-binding bacterial domain-containing protein</fullName>
    </recommendedName>
</protein>
<sequence length="207" mass="22091">MKLSVPLFLGLAAQATAFTTFSSQSTIIPSSPTSLYAAELTPEPEGGEELTKVTSSMEGSRMKNMGAGDDEGVYKFWLSATADGAQIKKVRTTTEKEASRKANFPGFRKGQVPPYAQPQITGFAVQEAIIKTCEQSLEAYGLESLSGSAGEVTVNEDVKDICKGYKVGTDVSFTATYMGKFDANIHTESATEEAEDDSVVDVEVVAE</sequence>
<dbReference type="Gene3D" id="3.30.70.1050">
    <property type="entry name" value="Trigger factor ribosome-binding domain"/>
    <property type="match status" value="1"/>
</dbReference>
<accession>A0AAD8XZ11</accession>
<dbReference type="Pfam" id="PF05697">
    <property type="entry name" value="Trigger_N"/>
    <property type="match status" value="1"/>
</dbReference>
<dbReference type="InterPro" id="IPR036611">
    <property type="entry name" value="Trigger_fac_ribosome-bd_sf"/>
</dbReference>
<evidence type="ECO:0000313" key="3">
    <source>
        <dbReference type="EMBL" id="KAK1735284.1"/>
    </source>
</evidence>
<dbReference type="InterPro" id="IPR008881">
    <property type="entry name" value="Trigger_fac_ribosome-bd_bac"/>
</dbReference>
<dbReference type="SUPFAM" id="SSF102735">
    <property type="entry name" value="Trigger factor ribosome-binding domain"/>
    <property type="match status" value="1"/>
</dbReference>
<keyword evidence="1" id="KW-0732">Signal</keyword>
<evidence type="ECO:0000313" key="5">
    <source>
        <dbReference type="Proteomes" id="UP001224775"/>
    </source>
</evidence>
<evidence type="ECO:0000313" key="4">
    <source>
        <dbReference type="EMBL" id="KAK1736068.1"/>
    </source>
</evidence>
<organism evidence="4 5">
    <name type="scientific">Skeletonema marinoi</name>
    <dbReference type="NCBI Taxonomy" id="267567"/>
    <lineage>
        <taxon>Eukaryota</taxon>
        <taxon>Sar</taxon>
        <taxon>Stramenopiles</taxon>
        <taxon>Ochrophyta</taxon>
        <taxon>Bacillariophyta</taxon>
        <taxon>Coscinodiscophyceae</taxon>
        <taxon>Thalassiosirophycidae</taxon>
        <taxon>Thalassiosirales</taxon>
        <taxon>Skeletonemataceae</taxon>
        <taxon>Skeletonema</taxon>
        <taxon>Skeletonema marinoi-dohrnii complex</taxon>
    </lineage>
</organism>
<dbReference type="AlphaFoldDB" id="A0AAD8XZ11"/>
<evidence type="ECO:0000256" key="1">
    <source>
        <dbReference type="SAM" id="SignalP"/>
    </source>
</evidence>
<feature type="domain" description="Trigger factor ribosome-binding bacterial" evidence="2">
    <location>
        <begin position="78"/>
        <end position="178"/>
    </location>
</feature>
<dbReference type="EMBL" id="JATAAI010000034">
    <property type="protein sequence ID" value="KAK1735284.1"/>
    <property type="molecule type" value="Genomic_DNA"/>
</dbReference>
<dbReference type="EMBL" id="JATAAI010000030">
    <property type="protein sequence ID" value="KAK1736068.1"/>
    <property type="molecule type" value="Genomic_DNA"/>
</dbReference>
<proteinExistence type="predicted"/>
<dbReference type="GO" id="GO:0006457">
    <property type="term" value="P:protein folding"/>
    <property type="evidence" value="ECO:0007669"/>
    <property type="project" value="InterPro"/>
</dbReference>
<comment type="caution">
    <text evidence="4">The sequence shown here is derived from an EMBL/GenBank/DDBJ whole genome shotgun (WGS) entry which is preliminary data.</text>
</comment>
<dbReference type="Proteomes" id="UP001224775">
    <property type="component" value="Unassembled WGS sequence"/>
</dbReference>
<reference evidence="4" key="1">
    <citation type="submission" date="2023-06" db="EMBL/GenBank/DDBJ databases">
        <title>Survivors Of The Sea: Transcriptome response of Skeletonema marinoi to long-term dormancy.</title>
        <authorList>
            <person name="Pinder M.I.M."/>
            <person name="Kourtchenko O."/>
            <person name="Robertson E.K."/>
            <person name="Larsson T."/>
            <person name="Maumus F."/>
            <person name="Osuna-Cruz C.M."/>
            <person name="Vancaester E."/>
            <person name="Stenow R."/>
            <person name="Vandepoele K."/>
            <person name="Ploug H."/>
            <person name="Bruchert V."/>
            <person name="Godhe A."/>
            <person name="Topel M."/>
        </authorList>
    </citation>
    <scope>NUCLEOTIDE SEQUENCE</scope>
    <source>
        <strain evidence="4">R05AC</strain>
    </source>
</reference>
<evidence type="ECO:0000259" key="2">
    <source>
        <dbReference type="Pfam" id="PF05697"/>
    </source>
</evidence>
<gene>
    <name evidence="4" type="ORF">QTG54_013204</name>
    <name evidence="3" type="ORF">QTG54_013898</name>
</gene>
<keyword evidence="5" id="KW-1185">Reference proteome</keyword>
<feature type="chain" id="PRO_5042442420" description="Trigger factor ribosome-binding bacterial domain-containing protein" evidence="1">
    <location>
        <begin position="18"/>
        <end position="207"/>
    </location>
</feature>